<dbReference type="PANTHER" id="PTHR47135">
    <property type="entry name" value="FIBRONECTIN TYPE III DOMAIN-CONTAINING PROTEIN 7"/>
    <property type="match status" value="1"/>
</dbReference>
<feature type="signal peptide" evidence="2">
    <location>
        <begin position="1"/>
        <end position="22"/>
    </location>
</feature>
<dbReference type="SUPFAM" id="SSF49265">
    <property type="entry name" value="Fibronectin type III"/>
    <property type="match status" value="1"/>
</dbReference>
<accession>A0A498LHF2</accession>
<evidence type="ECO:0000313" key="4">
    <source>
        <dbReference type="EMBL" id="RXN07749.1"/>
    </source>
</evidence>
<feature type="compositionally biased region" description="Basic and acidic residues" evidence="1">
    <location>
        <begin position="240"/>
        <end position="258"/>
    </location>
</feature>
<dbReference type="Pfam" id="PF00041">
    <property type="entry name" value="fn3"/>
    <property type="match status" value="1"/>
</dbReference>
<name>A0A498LHF2_LABRO</name>
<dbReference type="Proteomes" id="UP000290572">
    <property type="component" value="Unassembled WGS sequence"/>
</dbReference>
<feature type="compositionally biased region" description="Basic and acidic residues" evidence="1">
    <location>
        <begin position="219"/>
        <end position="230"/>
    </location>
</feature>
<dbReference type="CDD" id="cd00063">
    <property type="entry name" value="FN3"/>
    <property type="match status" value="2"/>
</dbReference>
<proteinExistence type="predicted"/>
<feature type="domain" description="Fibronectin type-III" evidence="3">
    <location>
        <begin position="110"/>
        <end position="199"/>
    </location>
</feature>
<comment type="caution">
    <text evidence="4">The sequence shown here is derived from an EMBL/GenBank/DDBJ whole genome shotgun (WGS) entry which is preliminary data.</text>
</comment>
<dbReference type="AlphaFoldDB" id="A0A498LHF2"/>
<dbReference type="EMBL" id="QBIY01013339">
    <property type="protein sequence ID" value="RXN07749.1"/>
    <property type="molecule type" value="Genomic_DNA"/>
</dbReference>
<dbReference type="InterPro" id="IPR003961">
    <property type="entry name" value="FN3_dom"/>
</dbReference>
<protein>
    <submittedName>
        <fullName evidence="4">Fibronectin type III domain-containing 7-like protein</fullName>
    </submittedName>
</protein>
<organism evidence="4 5">
    <name type="scientific">Labeo rohita</name>
    <name type="common">Indian major carp</name>
    <name type="synonym">Cyprinus rohita</name>
    <dbReference type="NCBI Taxonomy" id="84645"/>
    <lineage>
        <taxon>Eukaryota</taxon>
        <taxon>Metazoa</taxon>
        <taxon>Chordata</taxon>
        <taxon>Craniata</taxon>
        <taxon>Vertebrata</taxon>
        <taxon>Euteleostomi</taxon>
        <taxon>Actinopterygii</taxon>
        <taxon>Neopterygii</taxon>
        <taxon>Teleostei</taxon>
        <taxon>Ostariophysi</taxon>
        <taxon>Cypriniformes</taxon>
        <taxon>Cyprinidae</taxon>
        <taxon>Labeoninae</taxon>
        <taxon>Labeonini</taxon>
        <taxon>Labeo</taxon>
    </lineage>
</organism>
<feature type="region of interest" description="Disordered" evidence="1">
    <location>
        <begin position="182"/>
        <end position="272"/>
    </location>
</feature>
<dbReference type="Gene3D" id="2.60.40.10">
    <property type="entry name" value="Immunoglobulins"/>
    <property type="match status" value="2"/>
</dbReference>
<feature type="chain" id="PRO_5019799808" evidence="2">
    <location>
        <begin position="23"/>
        <end position="272"/>
    </location>
</feature>
<gene>
    <name evidence="4" type="ORF">ROHU_032183</name>
</gene>
<dbReference type="InterPro" id="IPR013783">
    <property type="entry name" value="Ig-like_fold"/>
</dbReference>
<reference evidence="4 5" key="1">
    <citation type="submission" date="2018-03" db="EMBL/GenBank/DDBJ databases">
        <title>Draft genome sequence of Rohu Carp (Labeo rohita).</title>
        <authorList>
            <person name="Das P."/>
            <person name="Kushwaha B."/>
            <person name="Joshi C.G."/>
            <person name="Kumar D."/>
            <person name="Nagpure N.S."/>
            <person name="Sahoo L."/>
            <person name="Das S.P."/>
            <person name="Bit A."/>
            <person name="Patnaik S."/>
            <person name="Meher P.K."/>
            <person name="Jayasankar P."/>
            <person name="Koringa P.G."/>
            <person name="Patel N.V."/>
            <person name="Hinsu A.T."/>
            <person name="Kumar R."/>
            <person name="Pandey M."/>
            <person name="Agarwal S."/>
            <person name="Srivastava S."/>
            <person name="Singh M."/>
            <person name="Iquebal M.A."/>
            <person name="Jaiswal S."/>
            <person name="Angadi U.B."/>
            <person name="Kumar N."/>
            <person name="Raza M."/>
            <person name="Shah T.M."/>
            <person name="Rai A."/>
            <person name="Jena J.K."/>
        </authorList>
    </citation>
    <scope>NUCLEOTIDE SEQUENCE [LARGE SCALE GENOMIC DNA]</scope>
    <source>
        <strain evidence="4">DASCIFA01</strain>
        <tissue evidence="4">Testis</tissue>
    </source>
</reference>
<dbReference type="InterPro" id="IPR036116">
    <property type="entry name" value="FN3_sf"/>
</dbReference>
<sequence>MAGLGGIKGLVLLLGIVSQASGSTITVSIFTVTSKSAVLRWSKYEGALSYRVTASLRNSQVPVVFASFGQNTIMGSVNSLNPNTAYTFRVEALDSHMNMLTDATMDGSTAPDVPTIVMASSKESQSITVEFTAVSGAISYILRAETSDGSFFSEISVPSSPGTVTNLQPYTDYTLSVMSVNSAGRSQPSISVEAKTGKMGHDMKGQERKRRDIKGKNRTRQDRKGKDGKRQNILKRKGKERTGKDRTFLKGKEIDRMGQDTTGQEGTRQDNT</sequence>
<keyword evidence="2" id="KW-0732">Signal</keyword>
<keyword evidence="5" id="KW-1185">Reference proteome</keyword>
<evidence type="ECO:0000313" key="5">
    <source>
        <dbReference type="Proteomes" id="UP000290572"/>
    </source>
</evidence>
<dbReference type="SMART" id="SM00060">
    <property type="entry name" value="FN3"/>
    <property type="match status" value="2"/>
</dbReference>
<feature type="compositionally biased region" description="Basic and acidic residues" evidence="1">
    <location>
        <begin position="195"/>
        <end position="210"/>
    </location>
</feature>
<evidence type="ECO:0000259" key="3">
    <source>
        <dbReference type="PROSITE" id="PS50853"/>
    </source>
</evidence>
<dbReference type="PANTHER" id="PTHR47135:SF1">
    <property type="entry name" value="FIBRONECTIN TYPE III DOMAIN-CONTAINING PROTEIN 7"/>
    <property type="match status" value="1"/>
</dbReference>
<evidence type="ECO:0000256" key="2">
    <source>
        <dbReference type="SAM" id="SignalP"/>
    </source>
</evidence>
<evidence type="ECO:0000256" key="1">
    <source>
        <dbReference type="SAM" id="MobiDB-lite"/>
    </source>
</evidence>
<dbReference type="PROSITE" id="PS50853">
    <property type="entry name" value="FN3"/>
    <property type="match status" value="1"/>
</dbReference>